<feature type="region of interest" description="Disordered" evidence="1">
    <location>
        <begin position="281"/>
        <end position="315"/>
    </location>
</feature>
<dbReference type="AlphaFoldDB" id="A0A543I4S4"/>
<protein>
    <submittedName>
        <fullName evidence="3">Uncharacterized protein</fullName>
    </submittedName>
</protein>
<feature type="transmembrane region" description="Helical" evidence="2">
    <location>
        <begin position="86"/>
        <end position="103"/>
    </location>
</feature>
<keyword evidence="2" id="KW-1133">Transmembrane helix</keyword>
<feature type="transmembrane region" description="Helical" evidence="2">
    <location>
        <begin position="109"/>
        <end position="132"/>
    </location>
</feature>
<keyword evidence="2" id="KW-0472">Membrane</keyword>
<feature type="transmembrane region" description="Helical" evidence="2">
    <location>
        <begin position="20"/>
        <end position="39"/>
    </location>
</feature>
<organism evidence="3 4">
    <name type="scientific">Klugiella xanthotipulae</name>
    <dbReference type="NCBI Taxonomy" id="244735"/>
    <lineage>
        <taxon>Bacteria</taxon>
        <taxon>Bacillati</taxon>
        <taxon>Actinomycetota</taxon>
        <taxon>Actinomycetes</taxon>
        <taxon>Micrococcales</taxon>
        <taxon>Microbacteriaceae</taxon>
        <taxon>Klugiella</taxon>
    </lineage>
</organism>
<dbReference type="Proteomes" id="UP000318331">
    <property type="component" value="Unassembled WGS sequence"/>
</dbReference>
<keyword evidence="4" id="KW-1185">Reference proteome</keyword>
<feature type="transmembrane region" description="Helical" evidence="2">
    <location>
        <begin position="59"/>
        <end position="79"/>
    </location>
</feature>
<comment type="caution">
    <text evidence="3">The sequence shown here is derived from an EMBL/GenBank/DDBJ whole genome shotgun (WGS) entry which is preliminary data.</text>
</comment>
<dbReference type="EMBL" id="VFPN01000001">
    <property type="protein sequence ID" value="TQM65602.1"/>
    <property type="molecule type" value="Genomic_DNA"/>
</dbReference>
<reference evidence="3 4" key="1">
    <citation type="submission" date="2019-06" db="EMBL/GenBank/DDBJ databases">
        <title>Sequencing the genomes of 1000 actinobacteria strains.</title>
        <authorList>
            <person name="Klenk H.-P."/>
        </authorList>
    </citation>
    <scope>NUCLEOTIDE SEQUENCE [LARGE SCALE GENOMIC DNA]</scope>
    <source>
        <strain evidence="3 4">DSM 18031</strain>
    </source>
</reference>
<gene>
    <name evidence="3" type="ORF">FB466_0407</name>
</gene>
<keyword evidence="2" id="KW-0812">Transmembrane</keyword>
<proteinExistence type="predicted"/>
<name>A0A543I4S4_9MICO</name>
<evidence type="ECO:0000313" key="3">
    <source>
        <dbReference type="EMBL" id="TQM65602.1"/>
    </source>
</evidence>
<evidence type="ECO:0000313" key="4">
    <source>
        <dbReference type="Proteomes" id="UP000318331"/>
    </source>
</evidence>
<sequence>MPVSTSVSPPFLRTAWAAPLAVLSGLGAAVLLVLFGHAFSVIEWECVASRCTTDAPQAYYGIGGLVLLVVAAACGLRFLRAAAPTALIALAVLPLSAGFWLSLCDTNTSAGWTATYAVVTGLIGLAALVWAVKTGVRAFHRSGLGLRLRTTRTWADARLSADDGDTTTGLVHFRAADGTRHLARATVPAWAVAADSRVIFDPASPTSSVTVAEPPRLWWPPRARARRRAIAADLPLPGEQTFSEHAKAEADTARAAIGLPPAGEAYVPRLSPLMRGLAKTMRAANSARAAFREGQEHPDDPAPGGRASPREPSGG</sequence>
<evidence type="ECO:0000256" key="2">
    <source>
        <dbReference type="SAM" id="Phobius"/>
    </source>
</evidence>
<evidence type="ECO:0000256" key="1">
    <source>
        <dbReference type="SAM" id="MobiDB-lite"/>
    </source>
</evidence>
<accession>A0A543I4S4</accession>
<feature type="compositionally biased region" description="Basic and acidic residues" evidence="1">
    <location>
        <begin position="290"/>
        <end position="300"/>
    </location>
</feature>